<feature type="signal peptide" evidence="1">
    <location>
        <begin position="1"/>
        <end position="19"/>
    </location>
</feature>
<evidence type="ECO:0000256" key="1">
    <source>
        <dbReference type="SAM" id="SignalP"/>
    </source>
</evidence>
<organism evidence="2 3">
    <name type="scientific">Anser brachyrhynchus</name>
    <name type="common">Pink-footed goose</name>
    <dbReference type="NCBI Taxonomy" id="132585"/>
    <lineage>
        <taxon>Eukaryota</taxon>
        <taxon>Metazoa</taxon>
        <taxon>Chordata</taxon>
        <taxon>Craniata</taxon>
        <taxon>Vertebrata</taxon>
        <taxon>Euteleostomi</taxon>
        <taxon>Archelosauria</taxon>
        <taxon>Archosauria</taxon>
        <taxon>Dinosauria</taxon>
        <taxon>Saurischia</taxon>
        <taxon>Theropoda</taxon>
        <taxon>Coelurosauria</taxon>
        <taxon>Aves</taxon>
        <taxon>Neognathae</taxon>
        <taxon>Galloanserae</taxon>
        <taxon>Anseriformes</taxon>
        <taxon>Anatidae</taxon>
        <taxon>Anserinae</taxon>
        <taxon>Anser</taxon>
    </lineage>
</organism>
<reference evidence="2" key="2">
    <citation type="submission" date="2025-09" db="UniProtKB">
        <authorList>
            <consortium name="Ensembl"/>
        </authorList>
    </citation>
    <scope>IDENTIFICATION</scope>
</reference>
<feature type="chain" id="PRO_5034310022" description="Secreted protein" evidence="1">
    <location>
        <begin position="20"/>
        <end position="81"/>
    </location>
</feature>
<reference evidence="2" key="1">
    <citation type="submission" date="2025-08" db="UniProtKB">
        <authorList>
            <consortium name="Ensembl"/>
        </authorList>
    </citation>
    <scope>IDENTIFICATION</scope>
</reference>
<dbReference type="Proteomes" id="UP000694426">
    <property type="component" value="Unplaced"/>
</dbReference>
<evidence type="ECO:0000313" key="3">
    <source>
        <dbReference type="Proteomes" id="UP000694426"/>
    </source>
</evidence>
<evidence type="ECO:0000313" key="2">
    <source>
        <dbReference type="Ensembl" id="ENSABRP00000012056.1"/>
    </source>
</evidence>
<evidence type="ECO:0008006" key="4">
    <source>
        <dbReference type="Google" id="ProtNLM"/>
    </source>
</evidence>
<dbReference type="Ensembl" id="ENSABRT00000017279.1">
    <property type="protein sequence ID" value="ENSABRP00000012056.1"/>
    <property type="gene ID" value="ENSABRG00000010848.1"/>
</dbReference>
<accession>A0A8B9BZS7</accession>
<proteinExistence type="predicted"/>
<name>A0A8B9BZS7_9AVES</name>
<keyword evidence="1" id="KW-0732">Signal</keyword>
<protein>
    <recommendedName>
        <fullName evidence="4">Secreted protein</fullName>
    </recommendedName>
</protein>
<keyword evidence="3" id="KW-1185">Reference proteome</keyword>
<dbReference type="AlphaFoldDB" id="A0A8B9BZS7"/>
<sequence length="81" mass="9374">MKNLVNLSRLCFCLSLTCAGICFHFSLKEHGRTVTANPCTNVFLPYQHSLYYNEREKHVPFGDLPPQYEVNEVLTQTVKMH</sequence>